<organism evidence="2 3">
    <name type="scientific">Nematostella vectensis</name>
    <name type="common">Starlet sea anemone</name>
    <dbReference type="NCBI Taxonomy" id="45351"/>
    <lineage>
        <taxon>Eukaryota</taxon>
        <taxon>Metazoa</taxon>
        <taxon>Cnidaria</taxon>
        <taxon>Anthozoa</taxon>
        <taxon>Hexacorallia</taxon>
        <taxon>Actiniaria</taxon>
        <taxon>Edwardsiidae</taxon>
        <taxon>Nematostella</taxon>
    </lineage>
</organism>
<evidence type="ECO:0000313" key="3">
    <source>
        <dbReference type="Proteomes" id="UP000001593"/>
    </source>
</evidence>
<evidence type="ECO:0000313" key="2">
    <source>
        <dbReference type="EMBL" id="EDO43749.1"/>
    </source>
</evidence>
<name>A7RXZ5_NEMVE</name>
<dbReference type="AlphaFoldDB" id="A7RXZ5"/>
<dbReference type="Pfam" id="PF25372">
    <property type="entry name" value="DUF7885"/>
    <property type="match status" value="1"/>
</dbReference>
<dbReference type="InParanoid" id="A7RXZ5"/>
<dbReference type="InterPro" id="IPR057207">
    <property type="entry name" value="FBXL15_LRR"/>
</dbReference>
<gene>
    <name evidence="2" type="ORF">NEMVEDRAFT_v1g164009</name>
</gene>
<dbReference type="SMART" id="SM00367">
    <property type="entry name" value="LRR_CC"/>
    <property type="match status" value="6"/>
</dbReference>
<dbReference type="OMA" id="MSWDGAG"/>
<dbReference type="OrthoDB" id="10257471at2759"/>
<dbReference type="InterPro" id="IPR006553">
    <property type="entry name" value="Leu-rich_rpt_Cys-con_subtyp"/>
</dbReference>
<dbReference type="GO" id="GO:0031146">
    <property type="term" value="P:SCF-dependent proteasomal ubiquitin-dependent protein catabolic process"/>
    <property type="evidence" value="ECO:0000318"/>
    <property type="project" value="GO_Central"/>
</dbReference>
<dbReference type="SUPFAM" id="SSF52047">
    <property type="entry name" value="RNI-like"/>
    <property type="match status" value="1"/>
</dbReference>
<reference evidence="2 3" key="1">
    <citation type="journal article" date="2007" name="Science">
        <title>Sea anemone genome reveals ancestral eumetazoan gene repertoire and genomic organization.</title>
        <authorList>
            <person name="Putnam N.H."/>
            <person name="Srivastava M."/>
            <person name="Hellsten U."/>
            <person name="Dirks B."/>
            <person name="Chapman J."/>
            <person name="Salamov A."/>
            <person name="Terry A."/>
            <person name="Shapiro H."/>
            <person name="Lindquist E."/>
            <person name="Kapitonov V.V."/>
            <person name="Jurka J."/>
            <person name="Genikhovich G."/>
            <person name="Grigoriev I.V."/>
            <person name="Lucas S.M."/>
            <person name="Steele R.E."/>
            <person name="Finnerty J.R."/>
            <person name="Technau U."/>
            <person name="Martindale M.Q."/>
            <person name="Rokhsar D.S."/>
        </authorList>
    </citation>
    <scope>NUCLEOTIDE SEQUENCE [LARGE SCALE GENOMIC DNA]</scope>
    <source>
        <strain evidence="3">CH2 X CH6</strain>
    </source>
</reference>
<accession>A7RXZ5</accession>
<dbReference type="HOGENOM" id="CLU_087966_0_0_1"/>
<dbReference type="EMBL" id="DS469551">
    <property type="protein sequence ID" value="EDO43749.1"/>
    <property type="molecule type" value="Genomic_DNA"/>
</dbReference>
<dbReference type="GO" id="GO:0019005">
    <property type="term" value="C:SCF ubiquitin ligase complex"/>
    <property type="evidence" value="ECO:0000318"/>
    <property type="project" value="GO_Central"/>
</dbReference>
<dbReference type="PhylomeDB" id="A7RXZ5"/>
<dbReference type="STRING" id="45351.A7RXZ5"/>
<evidence type="ECO:0000259" key="1">
    <source>
        <dbReference type="Pfam" id="PF25372"/>
    </source>
</evidence>
<proteinExistence type="predicted"/>
<keyword evidence="3" id="KW-1185">Reference proteome</keyword>
<dbReference type="InterPro" id="IPR032675">
    <property type="entry name" value="LRR_dom_sf"/>
</dbReference>
<sequence length="263" mass="29009">MAAFAKIVSSLDSLQTSCIRAIADHVSQHKGGLKDLPREVKDNLVLLFSKRGLLSDDVLPKIVSPLIRDLDLSESDTSDEGLMALQVCKKLRKLDLNAVKDRRENITSNGIITISQSCHDLQTVYLRRCTSIGDEAVIALAENCPQLMHLNLGGCLQITDRSLKALAKHSKFLQSLNVSKTKITDTGIFSLTSGCCTQSLKELHLAHCKDITDDGVESVLMLCPNVTILIFHNCPLVTDRSRYAMEEVAQRGGVMKQLSWTVY</sequence>
<dbReference type="KEGG" id="nve:5515661"/>
<dbReference type="Proteomes" id="UP000001593">
    <property type="component" value="Unassembled WGS sequence"/>
</dbReference>
<protein>
    <recommendedName>
        <fullName evidence="1">F-box/LRR-repeat protein 15-like leucin rich repeat domain-containing protein</fullName>
    </recommendedName>
</protein>
<feature type="domain" description="F-box/LRR-repeat protein 15-like leucin rich repeat" evidence="1">
    <location>
        <begin position="106"/>
        <end position="247"/>
    </location>
</feature>
<dbReference type="PANTHER" id="PTHR13318:SF190">
    <property type="entry name" value="PARTNER OF PAIRED, ISOFORM B"/>
    <property type="match status" value="1"/>
</dbReference>
<dbReference type="eggNOG" id="KOG1947">
    <property type="taxonomic scope" value="Eukaryota"/>
</dbReference>
<dbReference type="Gene3D" id="3.80.10.10">
    <property type="entry name" value="Ribonuclease Inhibitor"/>
    <property type="match status" value="1"/>
</dbReference>
<dbReference type="PANTHER" id="PTHR13318">
    <property type="entry name" value="PARTNER OF PAIRED, ISOFORM B-RELATED"/>
    <property type="match status" value="1"/>
</dbReference>